<keyword evidence="3" id="KW-0472">Membrane</keyword>
<dbReference type="AlphaFoldDB" id="C8XA90"/>
<dbReference type="SUPFAM" id="SSF56601">
    <property type="entry name" value="beta-lactamase/transpeptidase-like"/>
    <property type="match status" value="1"/>
</dbReference>
<dbReference type="RefSeq" id="WP_015746171.1">
    <property type="nucleotide sequence ID" value="NC_013235.1"/>
</dbReference>
<organism evidence="4 5">
    <name type="scientific">Nakamurella multipartita (strain ATCC 700099 / DSM 44233 / CIP 104796 / JCM 9543 / NBRC 105858 / Y-104)</name>
    <name type="common">Microsphaera multipartita</name>
    <dbReference type="NCBI Taxonomy" id="479431"/>
    <lineage>
        <taxon>Bacteria</taxon>
        <taxon>Bacillati</taxon>
        <taxon>Actinomycetota</taxon>
        <taxon>Actinomycetes</taxon>
        <taxon>Nakamurellales</taxon>
        <taxon>Nakamurellaceae</taxon>
        <taxon>Nakamurella</taxon>
    </lineage>
</organism>
<keyword evidence="3" id="KW-0812">Transmembrane</keyword>
<keyword evidence="4" id="KW-0645">Protease</keyword>
<dbReference type="GO" id="GO:0004185">
    <property type="term" value="F:serine-type carboxypeptidase activity"/>
    <property type="evidence" value="ECO:0007669"/>
    <property type="project" value="InterPro"/>
</dbReference>
<sequence length="466" mass="47579" precursor="true">MAPVTRSRRIGIIAAAVVVALVAVGVVVFVSTRGSSTASSTSTSATEVVDPPVTGPPARIAPMAISDKIPSTAGLESQLAAQFANPALAQFSGVIIDPESGTVLWNQNSTAPQLPASTAKLLTGTALLTSVDPTSKFVTKVVKGDQEGDIVLVGGGDVTLSARADGVDTVYKGAPLMSDLAAQVRASGVEVKRIVLDTDYWTGPDLADGWQTGDIRGTPTVAQGYITRMSPLMVDGDREDPANENSIRTGDPATTAGKALARMIGQPDVTIVDGTAPEDAQVLGQVSSQPMSVLLAQALENSDNVLAEALARQVAIARGAPPSFDGASAAMLEALEDLKIDTIGIEMYDGSGLSTKDQVPPSVMGQVVALAVKGDPPALRNLLTGMPVAGVSGSLADRYQDDASRAGAGWVRAKTGSVQLTYALAGYVPDVDNRILVFAFVSNGVSSGTRPALDALAAGLRGCGCA</sequence>
<dbReference type="FunCoup" id="C8XA90">
    <property type="interactions" value="4"/>
</dbReference>
<gene>
    <name evidence="4" type="ordered locus">Namu_0844</name>
</gene>
<accession>C8XA90</accession>
<dbReference type="MEROPS" id="S13.004"/>
<dbReference type="PRINTS" id="PR00922">
    <property type="entry name" value="DADACBPTASE3"/>
</dbReference>
<evidence type="ECO:0000256" key="1">
    <source>
        <dbReference type="ARBA" id="ARBA00006096"/>
    </source>
</evidence>
<feature type="transmembrane region" description="Helical" evidence="3">
    <location>
        <begin position="12"/>
        <end position="32"/>
    </location>
</feature>
<evidence type="ECO:0000256" key="3">
    <source>
        <dbReference type="SAM" id="Phobius"/>
    </source>
</evidence>
<dbReference type="eggNOG" id="COG2027">
    <property type="taxonomic scope" value="Bacteria"/>
</dbReference>
<dbReference type="Gene3D" id="3.40.710.10">
    <property type="entry name" value="DD-peptidase/beta-lactamase superfamily"/>
    <property type="match status" value="2"/>
</dbReference>
<reference evidence="5" key="1">
    <citation type="submission" date="2009-09" db="EMBL/GenBank/DDBJ databases">
        <title>The complete genome of Nakamurella multipartita DSM 44233.</title>
        <authorList>
            <consortium name="US DOE Joint Genome Institute (JGI-PGF)"/>
            <person name="Lucas S."/>
            <person name="Copeland A."/>
            <person name="Lapidus A."/>
            <person name="Glavina del Rio T."/>
            <person name="Dalin E."/>
            <person name="Tice H."/>
            <person name="Bruce D."/>
            <person name="Goodwin L."/>
            <person name="Pitluck S."/>
            <person name="Kyrpides N."/>
            <person name="Mavromatis K."/>
            <person name="Ivanova N."/>
            <person name="Ovchinnikova G."/>
            <person name="Sims D."/>
            <person name="Meincke L."/>
            <person name="Brettin T."/>
            <person name="Detter J.C."/>
            <person name="Han C."/>
            <person name="Larimer F."/>
            <person name="Land M."/>
            <person name="Hauser L."/>
            <person name="Markowitz V."/>
            <person name="Cheng J.-F."/>
            <person name="Hugenholtz P."/>
            <person name="Woyke T."/>
            <person name="Wu D."/>
            <person name="Klenk H.-P."/>
            <person name="Eisen J.A."/>
        </authorList>
    </citation>
    <scope>NUCLEOTIDE SEQUENCE [LARGE SCALE GENOMIC DNA]</scope>
    <source>
        <strain evidence="5">ATCC 700099 / DSM 44233 / CIP 104796 / JCM 9543 / NBRC 105858 / Y-104</strain>
    </source>
</reference>
<protein>
    <submittedName>
        <fullName evidence="4">D-alanyl-D-alaninecarboxypeptidase/D-alanyl-D-al anine-endopeptidase</fullName>
    </submittedName>
</protein>
<evidence type="ECO:0000313" key="5">
    <source>
        <dbReference type="Proteomes" id="UP000002218"/>
    </source>
</evidence>
<dbReference type="InterPro" id="IPR012338">
    <property type="entry name" value="Beta-lactam/transpept-like"/>
</dbReference>
<dbReference type="GO" id="GO:0006508">
    <property type="term" value="P:proteolysis"/>
    <property type="evidence" value="ECO:0007669"/>
    <property type="project" value="InterPro"/>
</dbReference>
<dbReference type="PANTHER" id="PTHR30023">
    <property type="entry name" value="D-ALANYL-D-ALANINE CARBOXYPEPTIDASE"/>
    <property type="match status" value="1"/>
</dbReference>
<keyword evidence="5" id="KW-1185">Reference proteome</keyword>
<dbReference type="PANTHER" id="PTHR30023:SF0">
    <property type="entry name" value="PENICILLIN-SENSITIVE CARBOXYPEPTIDASE A"/>
    <property type="match status" value="1"/>
</dbReference>
<dbReference type="InParanoid" id="C8XA90"/>
<name>C8XA90_NAKMY</name>
<evidence type="ECO:0000313" key="4">
    <source>
        <dbReference type="EMBL" id="ACV77255.1"/>
    </source>
</evidence>
<dbReference type="GO" id="GO:0000270">
    <property type="term" value="P:peptidoglycan metabolic process"/>
    <property type="evidence" value="ECO:0007669"/>
    <property type="project" value="TreeGrafter"/>
</dbReference>
<dbReference type="InterPro" id="IPR000667">
    <property type="entry name" value="Peptidase_S13"/>
</dbReference>
<dbReference type="EMBL" id="CP001737">
    <property type="protein sequence ID" value="ACV77255.1"/>
    <property type="molecule type" value="Genomic_DNA"/>
</dbReference>
<dbReference type="KEGG" id="nml:Namu_0844"/>
<dbReference type="NCBIfam" id="TIGR00666">
    <property type="entry name" value="PBP4"/>
    <property type="match status" value="1"/>
</dbReference>
<proteinExistence type="inferred from homology"/>
<keyword evidence="2" id="KW-0378">Hydrolase</keyword>
<dbReference type="HOGENOM" id="CLU_017692_0_1_11"/>
<evidence type="ECO:0000256" key="2">
    <source>
        <dbReference type="ARBA" id="ARBA00022801"/>
    </source>
</evidence>
<dbReference type="STRING" id="479431.Namu_0844"/>
<keyword evidence="4" id="KW-0121">Carboxypeptidase</keyword>
<reference evidence="4 5" key="2">
    <citation type="journal article" date="2010" name="Stand. Genomic Sci.">
        <title>Complete genome sequence of Nakamurella multipartita type strain (Y-104).</title>
        <authorList>
            <person name="Tice H."/>
            <person name="Mayilraj S."/>
            <person name="Sims D."/>
            <person name="Lapidus A."/>
            <person name="Nolan M."/>
            <person name="Lucas S."/>
            <person name="Glavina Del Rio T."/>
            <person name="Copeland A."/>
            <person name="Cheng J.F."/>
            <person name="Meincke L."/>
            <person name="Bruce D."/>
            <person name="Goodwin L."/>
            <person name="Pitluck S."/>
            <person name="Ivanova N."/>
            <person name="Mavromatis K."/>
            <person name="Ovchinnikova G."/>
            <person name="Pati A."/>
            <person name="Chen A."/>
            <person name="Palaniappan K."/>
            <person name="Land M."/>
            <person name="Hauser L."/>
            <person name="Chang Y.J."/>
            <person name="Jeffries C.D."/>
            <person name="Detter J.C."/>
            <person name="Brettin T."/>
            <person name="Rohde M."/>
            <person name="Goker M."/>
            <person name="Bristow J."/>
            <person name="Eisen J.A."/>
            <person name="Markowitz V."/>
            <person name="Hugenholtz P."/>
            <person name="Kyrpides N.C."/>
            <person name="Klenk H.P."/>
            <person name="Chen F."/>
        </authorList>
    </citation>
    <scope>NUCLEOTIDE SEQUENCE [LARGE SCALE GENOMIC DNA]</scope>
    <source>
        <strain evidence="5">ATCC 700099 / DSM 44233 / CIP 104796 / JCM 9543 / NBRC 105858 / Y-104</strain>
    </source>
</reference>
<comment type="similarity">
    <text evidence="1">Belongs to the peptidase S13 family.</text>
</comment>
<keyword evidence="3" id="KW-1133">Transmembrane helix</keyword>
<dbReference type="Proteomes" id="UP000002218">
    <property type="component" value="Chromosome"/>
</dbReference>
<dbReference type="Pfam" id="PF02113">
    <property type="entry name" value="Peptidase_S13"/>
    <property type="match status" value="2"/>
</dbReference>